<evidence type="ECO:0000313" key="3">
    <source>
        <dbReference type="Proteomes" id="UP000054166"/>
    </source>
</evidence>
<keyword evidence="3" id="KW-1185">Reference proteome</keyword>
<reference evidence="2 3" key="1">
    <citation type="submission" date="2014-04" db="EMBL/GenBank/DDBJ databases">
        <authorList>
            <consortium name="DOE Joint Genome Institute"/>
            <person name="Kuo A."/>
            <person name="Tarkka M."/>
            <person name="Buscot F."/>
            <person name="Kohler A."/>
            <person name="Nagy L.G."/>
            <person name="Floudas D."/>
            <person name="Copeland A."/>
            <person name="Barry K.W."/>
            <person name="Cichocki N."/>
            <person name="Veneault-Fourrey C."/>
            <person name="LaButti K."/>
            <person name="Lindquist E.A."/>
            <person name="Lipzen A."/>
            <person name="Lundell T."/>
            <person name="Morin E."/>
            <person name="Murat C."/>
            <person name="Sun H."/>
            <person name="Tunlid A."/>
            <person name="Henrissat B."/>
            <person name="Grigoriev I.V."/>
            <person name="Hibbett D.S."/>
            <person name="Martin F."/>
            <person name="Nordberg H.P."/>
            <person name="Cantor M.N."/>
            <person name="Hua S.X."/>
        </authorList>
    </citation>
    <scope>NUCLEOTIDE SEQUENCE [LARGE SCALE GENOMIC DNA]</scope>
    <source>
        <strain evidence="2 3">F 1598</strain>
    </source>
</reference>
<dbReference type="InParanoid" id="A0A0C3G3G4"/>
<dbReference type="Proteomes" id="UP000054166">
    <property type="component" value="Unassembled WGS sequence"/>
</dbReference>
<sequence length="246" mass="26598">MALQSLAREISNASRLSFSNLPLEFSDGQRAPAILMSPAPAKDKSQWISKFSQPKNSSTGGKQLRLATDEAYIASSNWRNSTSSYTTSSSSSTSYSNSSAQSASTQASSLSASSWRASGTIQTEHKNMYLSIMNADAAQPLPTNVKFVTGMPWELSELPNSVHTKSVGDTLRCKEVYKKQNDQLDAIAECSDTLPRTPLPASESQGSTGSHIDPKEMVLGDEDRVPKNVTKEKINTLAKTLSALRQ</sequence>
<evidence type="ECO:0000256" key="1">
    <source>
        <dbReference type="SAM" id="MobiDB-lite"/>
    </source>
</evidence>
<proteinExistence type="predicted"/>
<dbReference type="EMBL" id="KN832982">
    <property type="protein sequence ID" value="KIM86444.1"/>
    <property type="molecule type" value="Genomic_DNA"/>
</dbReference>
<dbReference type="AlphaFoldDB" id="A0A0C3G3G4"/>
<feature type="compositionally biased region" description="Basic and acidic residues" evidence="1">
    <location>
        <begin position="212"/>
        <end position="226"/>
    </location>
</feature>
<name>A0A0C3G3G4_PILCF</name>
<reference evidence="3" key="2">
    <citation type="submission" date="2015-01" db="EMBL/GenBank/DDBJ databases">
        <title>Evolutionary Origins and Diversification of the Mycorrhizal Mutualists.</title>
        <authorList>
            <consortium name="DOE Joint Genome Institute"/>
            <consortium name="Mycorrhizal Genomics Consortium"/>
            <person name="Kohler A."/>
            <person name="Kuo A."/>
            <person name="Nagy L.G."/>
            <person name="Floudas D."/>
            <person name="Copeland A."/>
            <person name="Barry K.W."/>
            <person name="Cichocki N."/>
            <person name="Veneault-Fourrey C."/>
            <person name="LaButti K."/>
            <person name="Lindquist E.A."/>
            <person name="Lipzen A."/>
            <person name="Lundell T."/>
            <person name="Morin E."/>
            <person name="Murat C."/>
            <person name="Riley R."/>
            <person name="Ohm R."/>
            <person name="Sun H."/>
            <person name="Tunlid A."/>
            <person name="Henrissat B."/>
            <person name="Grigoriev I.V."/>
            <person name="Hibbett D.S."/>
            <person name="Martin F."/>
        </authorList>
    </citation>
    <scope>NUCLEOTIDE SEQUENCE [LARGE SCALE GENOMIC DNA]</scope>
    <source>
        <strain evidence="3">F 1598</strain>
    </source>
</reference>
<dbReference type="HOGENOM" id="CLU_1129441_0_0_1"/>
<evidence type="ECO:0000313" key="2">
    <source>
        <dbReference type="EMBL" id="KIM86444.1"/>
    </source>
</evidence>
<organism evidence="2 3">
    <name type="scientific">Piloderma croceum (strain F 1598)</name>
    <dbReference type="NCBI Taxonomy" id="765440"/>
    <lineage>
        <taxon>Eukaryota</taxon>
        <taxon>Fungi</taxon>
        <taxon>Dikarya</taxon>
        <taxon>Basidiomycota</taxon>
        <taxon>Agaricomycotina</taxon>
        <taxon>Agaricomycetes</taxon>
        <taxon>Agaricomycetidae</taxon>
        <taxon>Atheliales</taxon>
        <taxon>Atheliaceae</taxon>
        <taxon>Piloderma</taxon>
    </lineage>
</organism>
<accession>A0A0C3G3G4</accession>
<feature type="region of interest" description="Disordered" evidence="1">
    <location>
        <begin position="193"/>
        <end position="226"/>
    </location>
</feature>
<gene>
    <name evidence="2" type="ORF">PILCRDRAFT_326688</name>
</gene>
<protein>
    <submittedName>
        <fullName evidence="2">Uncharacterized protein</fullName>
    </submittedName>
</protein>
<dbReference type="STRING" id="765440.A0A0C3G3G4"/>
<feature type="region of interest" description="Disordered" evidence="1">
    <location>
        <begin position="80"/>
        <end position="99"/>
    </location>
</feature>